<dbReference type="AlphaFoldDB" id="A0A2H3EWS3"/>
<dbReference type="Proteomes" id="UP000217790">
    <property type="component" value="Unassembled WGS sequence"/>
</dbReference>
<evidence type="ECO:0000313" key="2">
    <source>
        <dbReference type="Proteomes" id="UP000217790"/>
    </source>
</evidence>
<protein>
    <submittedName>
        <fullName evidence="1">Uncharacterized protein</fullName>
    </submittedName>
</protein>
<reference evidence="2" key="1">
    <citation type="journal article" date="2017" name="Nat. Ecol. Evol.">
        <title>Genome expansion and lineage-specific genetic innovations in the forest pathogenic fungi Armillaria.</title>
        <authorList>
            <person name="Sipos G."/>
            <person name="Prasanna A.N."/>
            <person name="Walter M.C."/>
            <person name="O'Connor E."/>
            <person name="Balint B."/>
            <person name="Krizsan K."/>
            <person name="Kiss B."/>
            <person name="Hess J."/>
            <person name="Varga T."/>
            <person name="Slot J."/>
            <person name="Riley R."/>
            <person name="Boka B."/>
            <person name="Rigling D."/>
            <person name="Barry K."/>
            <person name="Lee J."/>
            <person name="Mihaltcheva S."/>
            <person name="LaButti K."/>
            <person name="Lipzen A."/>
            <person name="Waldron R."/>
            <person name="Moloney N.M."/>
            <person name="Sperisen C."/>
            <person name="Kredics L."/>
            <person name="Vagvoelgyi C."/>
            <person name="Patrignani A."/>
            <person name="Fitzpatrick D."/>
            <person name="Nagy I."/>
            <person name="Doyle S."/>
            <person name="Anderson J.B."/>
            <person name="Grigoriev I.V."/>
            <person name="Gueldener U."/>
            <person name="Muensterkoetter M."/>
            <person name="Nagy L.G."/>
        </authorList>
    </citation>
    <scope>NUCLEOTIDE SEQUENCE [LARGE SCALE GENOMIC DNA]</scope>
    <source>
        <strain evidence="2">Ar21-2</strain>
    </source>
</reference>
<keyword evidence="2" id="KW-1185">Reference proteome</keyword>
<dbReference type="InParanoid" id="A0A2H3EWS3"/>
<dbReference type="EMBL" id="KZ293644">
    <property type="protein sequence ID" value="PBL03037.1"/>
    <property type="molecule type" value="Genomic_DNA"/>
</dbReference>
<accession>A0A2H3EWS3</accession>
<organism evidence="1 2">
    <name type="scientific">Armillaria gallica</name>
    <name type="common">Bulbous honey fungus</name>
    <name type="synonym">Armillaria bulbosa</name>
    <dbReference type="NCBI Taxonomy" id="47427"/>
    <lineage>
        <taxon>Eukaryota</taxon>
        <taxon>Fungi</taxon>
        <taxon>Dikarya</taxon>
        <taxon>Basidiomycota</taxon>
        <taxon>Agaricomycotina</taxon>
        <taxon>Agaricomycetes</taxon>
        <taxon>Agaricomycetidae</taxon>
        <taxon>Agaricales</taxon>
        <taxon>Marasmiineae</taxon>
        <taxon>Physalacriaceae</taxon>
        <taxon>Armillaria</taxon>
    </lineage>
</organism>
<dbReference type="OrthoDB" id="10468943at2759"/>
<sequence length="137" mass="15224">MCAFKFRYTHSSSLNVGRHSGPCHHTEMTHRLPASSDLVCEMMALGYMNQDPGNDPVFSRMKSLAEPMSGAHYANFAEPNPWVIPLFHLKDSRVKTLWSQSPAGACYLSSKILKSRPFMANLLYGNMAFTGPSLPVT</sequence>
<name>A0A2H3EWS3_ARMGA</name>
<proteinExistence type="predicted"/>
<evidence type="ECO:0000313" key="1">
    <source>
        <dbReference type="EMBL" id="PBL03037.1"/>
    </source>
</evidence>
<gene>
    <name evidence="1" type="ORF">ARMGADRAFT_1021802</name>
</gene>